<dbReference type="Proteomes" id="UP000295500">
    <property type="component" value="Unassembled WGS sequence"/>
</dbReference>
<reference evidence="1 2" key="1">
    <citation type="submission" date="2019-03" db="EMBL/GenBank/DDBJ databases">
        <title>Genomic Encyclopedia of Type Strains, Phase IV (KMG-IV): sequencing the most valuable type-strain genomes for metagenomic binning, comparative biology and taxonomic classification.</title>
        <authorList>
            <person name="Goeker M."/>
        </authorList>
    </citation>
    <scope>NUCLEOTIDE SEQUENCE [LARGE SCALE GENOMIC DNA]</scope>
    <source>
        <strain evidence="1 2">DSM 28287</strain>
    </source>
</reference>
<name>A0A4R6PY00_9FIRM</name>
<comment type="caution">
    <text evidence="1">The sequence shown here is derived from an EMBL/GenBank/DDBJ whole genome shotgun (WGS) entry which is preliminary data.</text>
</comment>
<dbReference type="InterPro" id="IPR015122">
    <property type="entry name" value="Tn916-Xis"/>
</dbReference>
<dbReference type="RefSeq" id="WP_133529372.1">
    <property type="nucleotide sequence ID" value="NZ_SNXO01000069.1"/>
</dbReference>
<protein>
    <submittedName>
        <fullName evidence="1">Excisionase family DNA binding protein</fullName>
    </submittedName>
</protein>
<evidence type="ECO:0000313" key="1">
    <source>
        <dbReference type="EMBL" id="TDP44677.1"/>
    </source>
</evidence>
<organism evidence="1 2">
    <name type="scientific">Aminicella lysinilytica</name>
    <dbReference type="NCBI Taxonomy" id="433323"/>
    <lineage>
        <taxon>Bacteria</taxon>
        <taxon>Bacillati</taxon>
        <taxon>Bacillota</taxon>
        <taxon>Clostridia</taxon>
        <taxon>Peptostreptococcales</taxon>
        <taxon>Anaerovoracaceae</taxon>
        <taxon>Aminicella</taxon>
    </lineage>
</organism>
<evidence type="ECO:0000313" key="2">
    <source>
        <dbReference type="Proteomes" id="UP000295500"/>
    </source>
</evidence>
<dbReference type="Pfam" id="PF09035">
    <property type="entry name" value="Tn916-Xis"/>
    <property type="match status" value="1"/>
</dbReference>
<dbReference type="EMBL" id="SNXO01000069">
    <property type="protein sequence ID" value="TDP44677.1"/>
    <property type="molecule type" value="Genomic_DNA"/>
</dbReference>
<gene>
    <name evidence="1" type="ORF">EV211_1692</name>
</gene>
<accession>A0A4R6PY00</accession>
<dbReference type="OrthoDB" id="1913083at2"/>
<dbReference type="InterPro" id="IPR038148">
    <property type="entry name" value="Tn1545/Tn916_Xis"/>
</dbReference>
<proteinExistence type="predicted"/>
<dbReference type="Gene3D" id="3.90.105.50">
    <property type="match status" value="1"/>
</dbReference>
<keyword evidence="2" id="KW-1185">Reference proteome</keyword>
<dbReference type="AlphaFoldDB" id="A0A4R6PY00"/>
<sequence>MRYEIPIWKKSNLTYEEAAVYTGIGINKLREIAADEDCEFVLCIGSRKLLKRRKLDEYIDGMYSI</sequence>